<dbReference type="KEGG" id="hth:HTH_1447"/>
<keyword evidence="2" id="KW-1133">Transmembrane helix</keyword>
<dbReference type="Proteomes" id="UP000002574">
    <property type="component" value="Chromosome"/>
</dbReference>
<keyword evidence="1" id="KW-0175">Coiled coil</keyword>
<keyword evidence="4" id="KW-1185">Reference proteome</keyword>
<evidence type="ECO:0000256" key="1">
    <source>
        <dbReference type="SAM" id="Coils"/>
    </source>
</evidence>
<accession>D3DJ95</accession>
<reference evidence="3 4" key="1">
    <citation type="journal article" date="2010" name="J. Bacteriol.">
        <title>Complete genome sequence of the thermophilic, obligately chemolithoautotrophic hydrogen-oxidizing bacterium Hydrogenobacter thermophilus TK-6.</title>
        <authorList>
            <person name="Arai H."/>
            <person name="Kanbe H."/>
            <person name="Ishii M."/>
            <person name="Igarashi Y."/>
        </authorList>
    </citation>
    <scope>NUCLEOTIDE SEQUENCE [LARGE SCALE GENOMIC DNA]</scope>
    <source>
        <strain evidence="4">DSM 6534 / IAM 12695 / TK-6 [Tokyo]</strain>
    </source>
</reference>
<protein>
    <recommendedName>
        <fullName evidence="5">DUF1640 domain-containing protein</fullName>
    </recommendedName>
</protein>
<dbReference type="KEGG" id="hte:Hydth_1435"/>
<evidence type="ECO:0000313" key="4">
    <source>
        <dbReference type="Proteomes" id="UP000002574"/>
    </source>
</evidence>
<feature type="coiled-coil region" evidence="1">
    <location>
        <begin position="58"/>
        <end position="85"/>
    </location>
</feature>
<gene>
    <name evidence="3" type="ordered locus">HTH_1447</name>
</gene>
<dbReference type="EMBL" id="AP011112">
    <property type="protein sequence ID" value="BAI69897.1"/>
    <property type="molecule type" value="Genomic_DNA"/>
</dbReference>
<organism evidence="3 4">
    <name type="scientific">Hydrogenobacter thermophilus (strain DSM 6534 / IAM 12695 / TK-6)</name>
    <dbReference type="NCBI Taxonomy" id="608538"/>
    <lineage>
        <taxon>Bacteria</taxon>
        <taxon>Pseudomonadati</taxon>
        <taxon>Aquificota</taxon>
        <taxon>Aquificia</taxon>
        <taxon>Aquificales</taxon>
        <taxon>Aquificaceae</taxon>
        <taxon>Hydrogenobacter</taxon>
    </lineage>
</organism>
<dbReference type="STRING" id="608538.HTH_1447"/>
<dbReference type="eggNOG" id="ENOG5033KFR">
    <property type="taxonomic scope" value="Bacteria"/>
</dbReference>
<name>D3DJ95_HYDTT</name>
<feature type="transmembrane region" description="Helical" evidence="2">
    <location>
        <begin position="95"/>
        <end position="116"/>
    </location>
</feature>
<sequence>MARVFPVELIFKLEEKLGKEEAKEFMSAVEQALEELSILRKLELKDELSKELATKADIKEVRAQIAEVRAEVDRVRAEVAQVKAELSARIDKLEFYIKLMIVLLIIAIALYSPVFADLLKSLLK</sequence>
<evidence type="ECO:0000256" key="2">
    <source>
        <dbReference type="SAM" id="Phobius"/>
    </source>
</evidence>
<proteinExistence type="predicted"/>
<keyword evidence="2" id="KW-0472">Membrane</keyword>
<evidence type="ECO:0000313" key="3">
    <source>
        <dbReference type="EMBL" id="BAI69897.1"/>
    </source>
</evidence>
<dbReference type="AlphaFoldDB" id="D3DJ95"/>
<dbReference type="RefSeq" id="WP_012964077.1">
    <property type="nucleotide sequence ID" value="NC_013799.1"/>
</dbReference>
<evidence type="ECO:0008006" key="5">
    <source>
        <dbReference type="Google" id="ProtNLM"/>
    </source>
</evidence>
<keyword evidence="2" id="KW-0812">Transmembrane</keyword>